<dbReference type="AlphaFoldDB" id="A0A1H0EBS0"/>
<reference evidence="1 2" key="1">
    <citation type="submission" date="2016-10" db="EMBL/GenBank/DDBJ databases">
        <authorList>
            <person name="de Groot N.N."/>
        </authorList>
    </citation>
    <scope>NUCLEOTIDE SEQUENCE [LARGE SCALE GENOMIC DNA]</scope>
    <source>
        <strain evidence="1 2">DSM 15269</strain>
    </source>
</reference>
<dbReference type="Proteomes" id="UP000199602">
    <property type="component" value="Unassembled WGS sequence"/>
</dbReference>
<evidence type="ECO:0008006" key="3">
    <source>
        <dbReference type="Google" id="ProtNLM"/>
    </source>
</evidence>
<dbReference type="EMBL" id="FNIN01000007">
    <property type="protein sequence ID" value="SDN79779.1"/>
    <property type="molecule type" value="Genomic_DNA"/>
</dbReference>
<sequence length="189" mass="22651">MYFNFRNISKSIFINSSTLIIFISLLFLKPCYGFDIYDLSIDNLGNKINLEFEINLREKNIIKQVVDDGKKVVMSFSIKIKKKRTFLWNKEVISYPLELEIYKDMIRGNYVLKVSNYKKIYRNFLSLCNDIRKFQINLGSWKKIERGQYVLLIESKVFAKGVPSWLKDILFFWNFNLSGPYYFEMEINY</sequence>
<gene>
    <name evidence="1" type="ORF">SAMN04488516_10751</name>
</gene>
<dbReference type="Pfam" id="PF14334">
    <property type="entry name" value="DUF4390"/>
    <property type="match status" value="1"/>
</dbReference>
<evidence type="ECO:0000313" key="2">
    <source>
        <dbReference type="Proteomes" id="UP000199602"/>
    </source>
</evidence>
<dbReference type="RefSeq" id="WP_092065521.1">
    <property type="nucleotide sequence ID" value="NZ_FNIN01000007.1"/>
</dbReference>
<accession>A0A1H0EBS0</accession>
<proteinExistence type="predicted"/>
<dbReference type="STRING" id="206665.SAMN04488516_10751"/>
<protein>
    <recommendedName>
        <fullName evidence="3">DUF4390 domain-containing protein</fullName>
    </recommendedName>
</protein>
<keyword evidence="2" id="KW-1185">Reference proteome</keyword>
<organism evidence="1 2">
    <name type="scientific">Desulfonauticus submarinus</name>
    <dbReference type="NCBI Taxonomy" id="206665"/>
    <lineage>
        <taxon>Bacteria</taxon>
        <taxon>Pseudomonadati</taxon>
        <taxon>Thermodesulfobacteriota</taxon>
        <taxon>Desulfovibrionia</taxon>
        <taxon>Desulfovibrionales</taxon>
        <taxon>Desulfonauticaceae</taxon>
        <taxon>Desulfonauticus</taxon>
    </lineage>
</organism>
<evidence type="ECO:0000313" key="1">
    <source>
        <dbReference type="EMBL" id="SDN79779.1"/>
    </source>
</evidence>
<dbReference type="OrthoDB" id="5470580at2"/>
<dbReference type="InterPro" id="IPR025500">
    <property type="entry name" value="DUF4390"/>
</dbReference>
<name>A0A1H0EBS0_9BACT</name>